<dbReference type="Proteomes" id="UP000663579">
    <property type="component" value="Segment"/>
</dbReference>
<organism evidence="3 15">
    <name type="scientific">Human adenovirus F serotype 41</name>
    <name type="common">HAdV-41</name>
    <name type="synonym">Human adenovirus 41</name>
    <dbReference type="NCBI Taxonomy" id="10524"/>
    <lineage>
        <taxon>Viruses</taxon>
        <taxon>Varidnaviria</taxon>
        <taxon>Bamfordvirae</taxon>
        <taxon>Preplasmiviricota</taxon>
        <taxon>Polisuviricotina</taxon>
        <taxon>Pharingeaviricetes</taxon>
        <taxon>Rowavirales</taxon>
        <taxon>Adenoviridae</taxon>
        <taxon>Mastadenovirus</taxon>
        <taxon>Mastadenovirus faecale</taxon>
        <taxon>Human mastadenovirus F</taxon>
    </lineage>
</organism>
<reference evidence="4 16" key="1">
    <citation type="submission" date="2013-06" db="EMBL/GenBank/DDBJ databases">
        <title>Whole genome sequence analysis of Human Adenoviruses.</title>
        <authorList>
            <person name="Lamson D.M."/>
            <person name="Shudt M.D."/>
            <person name="St George K."/>
            <person name="Kajon A.E."/>
        </authorList>
    </citation>
    <scope>NUCLEOTIDE SEQUENCE [LARGE SCALE GENOMIC DNA]</scope>
    <source>
        <strain evidence="4">10-4851</strain>
    </source>
</reference>
<dbReference type="EMBL" id="MW567965">
    <property type="protein sequence ID" value="QSJ05161.1"/>
    <property type="molecule type" value="Genomic_DNA"/>
</dbReference>
<reference evidence="8" key="3">
    <citation type="submission" date="2016-09" db="EMBL/GenBank/DDBJ databases">
        <title>A new generic human adenovirus multigene typing system reveals a high ratio of recombinant strains and possible new types in a collection of Swedish isolates.</title>
        <authorList>
            <person name="Kajan G.L."/>
            <person name="Lipiec A."/>
            <person name="Bartha D."/>
            <person name="Allard A."/>
            <person name="Arnberg N."/>
        </authorList>
    </citation>
    <scope>NUCLEOTIDE SEQUENCE [LARGE SCALE GENOMIC DNA]</scope>
    <source>
        <strain evidence="8">GyK253</strain>
    </source>
</reference>
<dbReference type="Proteomes" id="UP000319211">
    <property type="component" value="Segment"/>
</dbReference>
<protein>
    <submittedName>
        <fullName evidence="3">E3 31.6K</fullName>
    </submittedName>
    <submittedName>
        <fullName evidence="8">Membrane glycoprotein E3 CR1-beta</fullName>
    </submittedName>
</protein>
<evidence type="ECO:0000313" key="16">
    <source>
        <dbReference type="Proteomes" id="UP000165081"/>
    </source>
</evidence>
<evidence type="ECO:0000313" key="13">
    <source>
        <dbReference type="EMBL" id="QSJ05192.1"/>
    </source>
</evidence>
<proteinExistence type="predicted"/>
<dbReference type="EMBL" id="KF303069">
    <property type="protein sequence ID" value="AIC33093.1"/>
    <property type="molecule type" value="Genomic_DNA"/>
</dbReference>
<dbReference type="EMBL" id="MG925782">
    <property type="protein sequence ID" value="AYV33724.1"/>
    <property type="molecule type" value="Genomic_DNA"/>
</dbReference>
<dbReference type="Proteomes" id="UP000663146">
    <property type="component" value="Segment"/>
</dbReference>
<dbReference type="SUPFAM" id="SSF48726">
    <property type="entry name" value="Immunoglobulin"/>
    <property type="match status" value="1"/>
</dbReference>
<dbReference type="EMBL" id="KF303071">
    <property type="protein sequence ID" value="AIC33157.1"/>
    <property type="molecule type" value="Genomic_DNA"/>
</dbReference>
<dbReference type="InterPro" id="IPR036179">
    <property type="entry name" value="Ig-like_dom_sf"/>
</dbReference>
<dbReference type="EMBL" id="MT790998">
    <property type="protein sequence ID" value="QOV03110.1"/>
    <property type="molecule type" value="Genomic_DNA"/>
</dbReference>
<dbReference type="EMBL" id="MW567964">
    <property type="protein sequence ID" value="QSJ05130.1"/>
    <property type="molecule type" value="Genomic_DNA"/>
</dbReference>
<dbReference type="Proteomes" id="UP000165081">
    <property type="component" value="Segment"/>
</dbReference>
<dbReference type="EMBL" id="KX868523">
    <property type="protein sequence ID" value="AZI15581.1"/>
    <property type="molecule type" value="Genomic_DNA"/>
</dbReference>
<dbReference type="InterPro" id="IPR013783">
    <property type="entry name" value="Ig-like_fold"/>
</dbReference>
<keyword evidence="1" id="KW-1133">Transmembrane helix</keyword>
<evidence type="ECO:0000313" key="5">
    <source>
        <dbReference type="EMBL" id="AQR58950.1"/>
    </source>
</evidence>
<dbReference type="Proteomes" id="UP000593873">
    <property type="component" value="Segment"/>
</dbReference>
<evidence type="ECO:0000313" key="15">
    <source>
        <dbReference type="Proteomes" id="UP000122794"/>
    </source>
</evidence>
<dbReference type="InterPro" id="IPR016593">
    <property type="entry name" value="Adenovirus-41_E3-31.6kDa"/>
</dbReference>
<sequence>MLLFLLCLLFCSAYAAVPEKTLNNLVRVYALVGTNLSLDSMKTPQIDELTSLSWIKQEDNPNKNLQSFFFIGQKLCEVTKDKITVFNYYPLEFSCANVTLYLYNLKTDDSGLYNGKAHTKELEHNTYVRLYVIDIPPPKCDITSRYLGIQATGEDYCLIEINCTNSKYPAVVKFNGRQSNFYHYVSENGNKELPNFYETHITINGTHKSFHFNYPFNDLCQTTSALQYNDNVQVVLILLIVVGLIIISASLILLYCHRKKIKAEVQHQPVHICLEK</sequence>
<reference evidence="10" key="7">
    <citation type="journal article" date="2021" name="J. Clin. Microbiol.">
        <title>Deciphering an Adenovirus F41 outbreak in hematopoietic stem cell transplant paediatric recipients by whole genome sequencing.</title>
        <authorList>
            <person name="Lefeuvre C."/>
            <person name="Salmona M."/>
            <person name="Feghoul L."/>
            <person name="Ranger N."/>
            <person name="Mercier-Delarue S."/>
            <person name="Nizery L."/>
            <person name="Alimi A."/>
            <person name="Dalle J.H."/>
            <person name="LeGoff J."/>
        </authorList>
    </citation>
    <scope>NUCLEOTIDE SEQUENCE</scope>
    <source>
        <strain evidence="10">MU22/patient A</strain>
        <strain evidence="11">MU22/patient C</strain>
        <strain evidence="12">MU22/patient D</strain>
        <strain evidence="13">MU22/patient E</strain>
    </source>
</reference>
<evidence type="ECO:0000313" key="4">
    <source>
        <dbReference type="EMBL" id="AIC33157.1"/>
    </source>
</evidence>
<organismHost>
    <name type="scientific">Homo sapiens</name>
    <name type="common">Human</name>
    <dbReference type="NCBI Taxonomy" id="9606"/>
</organismHost>
<evidence type="ECO:0000313" key="3">
    <source>
        <dbReference type="EMBL" id="AIC33125.1"/>
    </source>
</evidence>
<evidence type="ECO:0000313" key="11">
    <source>
        <dbReference type="EMBL" id="QSJ05130.1"/>
    </source>
</evidence>
<dbReference type="PIRSF" id="PIRSF012150">
    <property type="entry name" value="UCP012150"/>
    <property type="match status" value="1"/>
</dbReference>
<evidence type="ECO:0000313" key="9">
    <source>
        <dbReference type="EMBL" id="QOV03110.1"/>
    </source>
</evidence>
<reference evidence="14 15" key="2">
    <citation type="submission" date="2013-06" db="EMBL/GenBank/DDBJ databases">
        <title>Whole genome sequence analysis of Human Adenoviruses.</title>
        <authorList>
            <person name="Lamson D.M."/>
            <person name="Shudt M.D."/>
            <person name="Kajon A.E."/>
            <person name="St George K."/>
        </authorList>
    </citation>
    <scope>NUCLEOTIDE SEQUENCE [LARGE SCALE GENOMIC DNA]</scope>
    <source>
        <strain evidence="3">NY/2010/4845</strain>
        <strain evidence="2">NY/2010/4849</strain>
    </source>
</reference>
<keyword evidence="1" id="KW-0472">Membrane</keyword>
<accession>A0A060IMX8</accession>
<evidence type="ECO:0000313" key="12">
    <source>
        <dbReference type="EMBL" id="QSJ05161.1"/>
    </source>
</evidence>
<dbReference type="Proteomes" id="UP000318873">
    <property type="component" value="Genome"/>
</dbReference>
<feature type="transmembrane region" description="Helical" evidence="1">
    <location>
        <begin position="234"/>
        <end position="256"/>
    </location>
</feature>
<dbReference type="Proteomes" id="UP000319726">
    <property type="component" value="Genome"/>
</dbReference>
<dbReference type="EMBL" id="KY316164">
    <property type="protein sequence ID" value="AQR59046.1"/>
    <property type="molecule type" value="Genomic_DNA"/>
</dbReference>
<dbReference type="EMBL" id="MW567962">
    <property type="protein sequence ID" value="QSJ05068.1"/>
    <property type="molecule type" value="Genomic_DNA"/>
</dbReference>
<evidence type="ECO:0000313" key="7">
    <source>
        <dbReference type="EMBL" id="AYV33724.1"/>
    </source>
</evidence>
<evidence type="ECO:0000313" key="14">
    <source>
        <dbReference type="Proteomes" id="UP000098515"/>
    </source>
</evidence>
<dbReference type="Proteomes" id="UP000663435">
    <property type="component" value="Segment"/>
</dbReference>
<dbReference type="EMBL" id="KY316161">
    <property type="protein sequence ID" value="AQR58950.1"/>
    <property type="molecule type" value="Genomic_DNA"/>
</dbReference>
<dbReference type="EMBL" id="KF303070">
    <property type="protein sequence ID" value="AIC33125.1"/>
    <property type="molecule type" value="Genomic_DNA"/>
</dbReference>
<dbReference type="Proteomes" id="UP000320777">
    <property type="component" value="Segment"/>
</dbReference>
<reference evidence="7" key="5">
    <citation type="submission" date="2018-02" db="EMBL/GenBank/DDBJ databases">
        <title>Molecular detection of enteric pathogens and genomic characterisation of Salmonella and Adenovirus among children under 5 years old with acute infectious diarrhoea in Thi-Qar, Iraq.</title>
        <authorList>
            <person name="Abraham S."/>
            <person name="Laird T."/>
            <person name="Harb A."/>
            <person name="Rusdi B."/>
            <person name="Habib I."/>
        </authorList>
    </citation>
    <scope>NUCLEOTIDE SEQUENCE [LARGE SCALE GENOMIC DNA]</scope>
    <source>
        <strain evidence="7">MU22</strain>
    </source>
</reference>
<evidence type="ECO:0000256" key="1">
    <source>
        <dbReference type="SAM" id="Phobius"/>
    </source>
</evidence>
<dbReference type="Proteomes" id="UP000098515">
    <property type="component" value="Genome"/>
</dbReference>
<name>A0A060IMX8_ADE41</name>
<dbReference type="Proteomes" id="UP000663534">
    <property type="component" value="Segment"/>
</dbReference>
<keyword evidence="1" id="KW-0812">Transmembrane</keyword>
<reference evidence="9" key="6">
    <citation type="submission" date="2020-07" db="EMBL/GenBank/DDBJ databases">
        <title>Whole genomic analysis of two potential novel Human mastadenovirus species C recombinants in Brazil.</title>
        <authorList>
            <person name="Tahmasebi R."/>
            <person name="da-Costa A.C."/>
            <person name="Watanabe A.S.A."/>
            <person name="Tinker R."/>
            <person name="Milagres F.A.P."/>
            <person name="Sayao-Lobato M.C.A.B."/>
            <person name="Teles Md.A.R."/>
            <person name="Brustulin R."/>
            <person name="Chagas R.T."/>
            <person name="Alves Soares C.V.D."/>
            <person name="Villanova F."/>
            <person name="Deng X."/>
            <person name="Delwart E.L."/>
            <person name="Leal E.S."/>
            <person name="Luchs A."/>
            <person name="Sabino E.C."/>
        </authorList>
    </citation>
    <scope>NUCLEOTIDE SEQUENCE [LARGE SCALE GENOMIC DNA]</scope>
    <source>
        <strain evidence="9">120-Porto-Nacional</strain>
    </source>
</reference>
<dbReference type="Proteomes" id="UP000122794">
    <property type="component" value="Genome"/>
</dbReference>
<evidence type="ECO:0000313" key="10">
    <source>
        <dbReference type="EMBL" id="QSJ05068.1"/>
    </source>
</evidence>
<dbReference type="EMBL" id="MW567966">
    <property type="protein sequence ID" value="QSJ05192.1"/>
    <property type="molecule type" value="Genomic_DNA"/>
</dbReference>
<reference evidence="5" key="4">
    <citation type="submission" date="2016-12" db="EMBL/GenBank/DDBJ databases">
        <authorList>
            <person name="Song W.-J."/>
            <person name="Kurnit D.M."/>
        </authorList>
    </citation>
    <scope>NUCLEOTIDE SEQUENCE</scope>
    <source>
        <strain evidence="5">SH/2015/D187</strain>
        <strain evidence="6">SH/2015/D381</strain>
    </source>
</reference>
<evidence type="ECO:0000313" key="8">
    <source>
        <dbReference type="EMBL" id="AZI15581.1"/>
    </source>
</evidence>
<evidence type="ECO:0000313" key="6">
    <source>
        <dbReference type="EMBL" id="AQR59046.1"/>
    </source>
</evidence>
<evidence type="ECO:0000313" key="2">
    <source>
        <dbReference type="EMBL" id="AIC33093.1"/>
    </source>
</evidence>
<dbReference type="Gene3D" id="2.60.40.10">
    <property type="entry name" value="Immunoglobulins"/>
    <property type="match status" value="1"/>
</dbReference>